<accession>A0ABW9V821</accession>
<name>A0ABW9V821_9BURK</name>
<evidence type="ECO:0000259" key="1">
    <source>
        <dbReference type="PROSITE" id="PS50943"/>
    </source>
</evidence>
<dbReference type="SMART" id="SM00530">
    <property type="entry name" value="HTH_XRE"/>
    <property type="match status" value="1"/>
</dbReference>
<dbReference type="CDD" id="cd00093">
    <property type="entry name" value="HTH_XRE"/>
    <property type="match status" value="1"/>
</dbReference>
<dbReference type="InterPro" id="IPR001387">
    <property type="entry name" value="Cro/C1-type_HTH"/>
</dbReference>
<reference evidence="2 3" key="1">
    <citation type="submission" date="2019-12" db="EMBL/GenBank/DDBJ databases">
        <title>Novel species isolated from a subtropical stream in China.</title>
        <authorList>
            <person name="Lu H."/>
        </authorList>
    </citation>
    <scope>NUCLEOTIDE SEQUENCE [LARGE SCALE GENOMIC DNA]</scope>
    <source>
        <strain evidence="2 3">FT94W</strain>
    </source>
</reference>
<organism evidence="2 3">
    <name type="scientific">Duganella lactea</name>
    <dbReference type="NCBI Taxonomy" id="2692173"/>
    <lineage>
        <taxon>Bacteria</taxon>
        <taxon>Pseudomonadati</taxon>
        <taxon>Pseudomonadota</taxon>
        <taxon>Betaproteobacteria</taxon>
        <taxon>Burkholderiales</taxon>
        <taxon>Oxalobacteraceae</taxon>
        <taxon>Telluria group</taxon>
        <taxon>Duganella</taxon>
    </lineage>
</organism>
<comment type="caution">
    <text evidence="2">The sequence shown here is derived from an EMBL/GenBank/DDBJ whole genome shotgun (WGS) entry which is preliminary data.</text>
</comment>
<evidence type="ECO:0000313" key="3">
    <source>
        <dbReference type="Proteomes" id="UP000449678"/>
    </source>
</evidence>
<gene>
    <name evidence="2" type="ORF">GTP38_11170</name>
</gene>
<evidence type="ECO:0000313" key="2">
    <source>
        <dbReference type="EMBL" id="MYM34900.1"/>
    </source>
</evidence>
<dbReference type="Pfam" id="PF01381">
    <property type="entry name" value="HTH_3"/>
    <property type="match status" value="1"/>
</dbReference>
<protein>
    <submittedName>
        <fullName evidence="2">Helix-turn-helix domain-containing protein</fullName>
    </submittedName>
</protein>
<dbReference type="InterPro" id="IPR010982">
    <property type="entry name" value="Lambda_DNA-bd_dom_sf"/>
</dbReference>
<dbReference type="Proteomes" id="UP000449678">
    <property type="component" value="Unassembled WGS sequence"/>
</dbReference>
<dbReference type="RefSeq" id="WP_160990281.1">
    <property type="nucleotide sequence ID" value="NZ_WWCO01000006.1"/>
</dbReference>
<dbReference type="EMBL" id="WWCO01000006">
    <property type="protein sequence ID" value="MYM34900.1"/>
    <property type="molecule type" value="Genomic_DNA"/>
</dbReference>
<sequence>MNIKTAITELRATGLTQQALADLVPCSQSTINAYENGNRATRPSFSIVSKLLELHAERCCAASAPTATTTQIATTGEPHEHS</sequence>
<keyword evidence="3" id="KW-1185">Reference proteome</keyword>
<dbReference type="Gene3D" id="1.10.260.40">
    <property type="entry name" value="lambda repressor-like DNA-binding domains"/>
    <property type="match status" value="1"/>
</dbReference>
<proteinExistence type="predicted"/>
<dbReference type="PROSITE" id="PS50943">
    <property type="entry name" value="HTH_CROC1"/>
    <property type="match status" value="1"/>
</dbReference>
<feature type="domain" description="HTH cro/C1-type" evidence="1">
    <location>
        <begin position="14"/>
        <end position="59"/>
    </location>
</feature>
<dbReference type="SUPFAM" id="SSF47413">
    <property type="entry name" value="lambda repressor-like DNA-binding domains"/>
    <property type="match status" value="1"/>
</dbReference>